<sequence>MIVISLLYQLNKQSDSSRTTLTICVINQERCCAANLGFIIATQLGQLDVTMYAGYDSDDATTYPQNHLGRLWYTIHYDKTEEQLNVTIIKAKNLPKKRDDNFYDCAIRVTLLPGEKRYRQTSRKEEQADPIFEEIFKFPLAATSVTEKRTSVYFTLYQSTHSSKRLEITGHAMIQVDETVLQEYVVLKLEMMIENKREKKKRGHVVRLVCSEIDFNEIFKFSVVEDKLPETSISIQIKTVRPMTDKTPGNYGRTVVGGVMLAAGRELEHWRLMIDKPGEDHIQWHDLC</sequence>
<feature type="domain" description="C2" evidence="1">
    <location>
        <begin position="67"/>
        <end position="189"/>
    </location>
</feature>
<dbReference type="GO" id="GO:0000149">
    <property type="term" value="F:SNARE binding"/>
    <property type="evidence" value="ECO:0007669"/>
    <property type="project" value="TreeGrafter"/>
</dbReference>
<dbReference type="InterPro" id="IPR035892">
    <property type="entry name" value="C2_domain_sf"/>
</dbReference>
<dbReference type="InterPro" id="IPR000008">
    <property type="entry name" value="C2_dom"/>
</dbReference>
<accession>A0A7J7IXZ4</accession>
<dbReference type="SUPFAM" id="SSF49562">
    <property type="entry name" value="C2 domain (Calcium/lipid-binding domain, CaLB)"/>
    <property type="match status" value="1"/>
</dbReference>
<dbReference type="GO" id="GO:0030276">
    <property type="term" value="F:clathrin binding"/>
    <property type="evidence" value="ECO:0007669"/>
    <property type="project" value="TreeGrafter"/>
</dbReference>
<dbReference type="GO" id="GO:0005886">
    <property type="term" value="C:plasma membrane"/>
    <property type="evidence" value="ECO:0007669"/>
    <property type="project" value="TreeGrafter"/>
</dbReference>
<dbReference type="SMART" id="SM00239">
    <property type="entry name" value="C2"/>
    <property type="match status" value="1"/>
</dbReference>
<dbReference type="PROSITE" id="PS50004">
    <property type="entry name" value="C2"/>
    <property type="match status" value="1"/>
</dbReference>
<dbReference type="PANTHER" id="PTHR10024:SF234">
    <property type="entry name" value="SYNAPTOTAGMIN-15-RELATED"/>
    <property type="match status" value="1"/>
</dbReference>
<evidence type="ECO:0000313" key="2">
    <source>
        <dbReference type="EMBL" id="KAF6018695.1"/>
    </source>
</evidence>
<dbReference type="GO" id="GO:0017156">
    <property type="term" value="P:calcium-ion regulated exocytosis"/>
    <property type="evidence" value="ECO:0007669"/>
    <property type="project" value="TreeGrafter"/>
</dbReference>
<gene>
    <name evidence="2" type="ORF">EB796_022996</name>
</gene>
<dbReference type="PANTHER" id="PTHR10024">
    <property type="entry name" value="SYNAPTOTAGMIN"/>
    <property type="match status" value="1"/>
</dbReference>
<dbReference type="GO" id="GO:0001786">
    <property type="term" value="F:phosphatidylserine binding"/>
    <property type="evidence" value="ECO:0007669"/>
    <property type="project" value="TreeGrafter"/>
</dbReference>
<organism evidence="2 3">
    <name type="scientific">Bugula neritina</name>
    <name type="common">Brown bryozoan</name>
    <name type="synonym">Sertularia neritina</name>
    <dbReference type="NCBI Taxonomy" id="10212"/>
    <lineage>
        <taxon>Eukaryota</taxon>
        <taxon>Metazoa</taxon>
        <taxon>Spiralia</taxon>
        <taxon>Lophotrochozoa</taxon>
        <taxon>Bryozoa</taxon>
        <taxon>Gymnolaemata</taxon>
        <taxon>Cheilostomatida</taxon>
        <taxon>Flustrina</taxon>
        <taxon>Buguloidea</taxon>
        <taxon>Bugulidae</taxon>
        <taxon>Bugula</taxon>
    </lineage>
</organism>
<dbReference type="GO" id="GO:0005544">
    <property type="term" value="F:calcium-dependent phospholipid binding"/>
    <property type="evidence" value="ECO:0007669"/>
    <property type="project" value="TreeGrafter"/>
</dbReference>
<name>A0A7J7IXZ4_BUGNE</name>
<evidence type="ECO:0000313" key="3">
    <source>
        <dbReference type="Proteomes" id="UP000593567"/>
    </source>
</evidence>
<dbReference type="Gene3D" id="2.60.40.150">
    <property type="entry name" value="C2 domain"/>
    <property type="match status" value="2"/>
</dbReference>
<proteinExistence type="predicted"/>
<dbReference type="AlphaFoldDB" id="A0A7J7IXZ4"/>
<dbReference type="Proteomes" id="UP000593567">
    <property type="component" value="Unassembled WGS sequence"/>
</dbReference>
<keyword evidence="3" id="KW-1185">Reference proteome</keyword>
<dbReference type="EMBL" id="VXIV02003283">
    <property type="protein sequence ID" value="KAF6018695.1"/>
    <property type="molecule type" value="Genomic_DNA"/>
</dbReference>
<comment type="caution">
    <text evidence="2">The sequence shown here is derived from an EMBL/GenBank/DDBJ whole genome shotgun (WGS) entry which is preliminary data.</text>
</comment>
<dbReference type="Pfam" id="PF00168">
    <property type="entry name" value="C2"/>
    <property type="match status" value="2"/>
</dbReference>
<dbReference type="GO" id="GO:0070382">
    <property type="term" value="C:exocytic vesicle"/>
    <property type="evidence" value="ECO:0007669"/>
    <property type="project" value="TreeGrafter"/>
</dbReference>
<protein>
    <submittedName>
        <fullName evidence="2">SYT15</fullName>
    </submittedName>
</protein>
<evidence type="ECO:0000259" key="1">
    <source>
        <dbReference type="PROSITE" id="PS50004"/>
    </source>
</evidence>
<reference evidence="2" key="1">
    <citation type="submission" date="2020-06" db="EMBL/GenBank/DDBJ databases">
        <title>Draft genome of Bugula neritina, a colonial animal packing powerful symbionts and potential medicines.</title>
        <authorList>
            <person name="Rayko M."/>
        </authorList>
    </citation>
    <scope>NUCLEOTIDE SEQUENCE [LARGE SCALE GENOMIC DNA]</scope>
    <source>
        <strain evidence="2">Kwan_BN1</strain>
    </source>
</reference>
<dbReference type="GO" id="GO:0005509">
    <property type="term" value="F:calcium ion binding"/>
    <property type="evidence" value="ECO:0007669"/>
    <property type="project" value="TreeGrafter"/>
</dbReference>
<dbReference type="OrthoDB" id="10259057at2759"/>